<gene>
    <name evidence="1" type="ORF">AtDm6_0880</name>
</gene>
<reference evidence="1 2" key="1">
    <citation type="submission" date="2014-06" db="EMBL/GenBank/DDBJ databases">
        <title>Functional and comparative genomic analyses of the Drosophila gut microbiota identify candidate symbiosis factors.</title>
        <authorList>
            <person name="Newell P.D."/>
            <person name="Chaston J.M."/>
            <person name="Douglas A.E."/>
        </authorList>
    </citation>
    <scope>NUCLEOTIDE SEQUENCE [LARGE SCALE GENOMIC DNA]</scope>
    <source>
        <strain evidence="1 2">DmCS_006</strain>
    </source>
</reference>
<proteinExistence type="predicted"/>
<dbReference type="PATRIC" id="fig|104102.7.peg.874"/>
<comment type="caution">
    <text evidence="1">The sequence shown here is derived from an EMBL/GenBank/DDBJ whole genome shotgun (WGS) entry which is preliminary data.</text>
</comment>
<dbReference type="STRING" id="104102.AtDm6_0880"/>
<dbReference type="EMBL" id="JOKM01000021">
    <property type="protein sequence ID" value="KGB25199.1"/>
    <property type="molecule type" value="Genomic_DNA"/>
</dbReference>
<dbReference type="Proteomes" id="UP000029448">
    <property type="component" value="Unassembled WGS sequence"/>
</dbReference>
<sequence>MAYAGGRQGQDAFLSKGRTVARNTPETLLPKNLVVKKAWVFCG</sequence>
<dbReference type="AlphaFoldDB" id="A0A094YX10"/>
<keyword evidence="2" id="KW-1185">Reference proteome</keyword>
<evidence type="ECO:0000313" key="2">
    <source>
        <dbReference type="Proteomes" id="UP000029448"/>
    </source>
</evidence>
<protein>
    <submittedName>
        <fullName evidence="1">Uncharacterized protein</fullName>
    </submittedName>
</protein>
<evidence type="ECO:0000313" key="1">
    <source>
        <dbReference type="EMBL" id="KGB25199.1"/>
    </source>
</evidence>
<name>A0A094YX10_9PROT</name>
<accession>A0A094YX10</accession>
<organism evidence="1 2">
    <name type="scientific">Acetobacter tropicalis</name>
    <dbReference type="NCBI Taxonomy" id="104102"/>
    <lineage>
        <taxon>Bacteria</taxon>
        <taxon>Pseudomonadati</taxon>
        <taxon>Pseudomonadota</taxon>
        <taxon>Alphaproteobacteria</taxon>
        <taxon>Acetobacterales</taxon>
        <taxon>Acetobacteraceae</taxon>
        <taxon>Acetobacter</taxon>
    </lineage>
</organism>